<proteinExistence type="predicted"/>
<feature type="non-terminal residue" evidence="3">
    <location>
        <position position="243"/>
    </location>
</feature>
<feature type="transmembrane region" description="Helical" evidence="2">
    <location>
        <begin position="153"/>
        <end position="174"/>
    </location>
</feature>
<evidence type="ECO:0000313" key="3">
    <source>
        <dbReference type="EMBL" id="SVD64930.1"/>
    </source>
</evidence>
<keyword evidence="2" id="KW-0472">Membrane</keyword>
<gene>
    <name evidence="3" type="ORF">METZ01_LOCUS417784</name>
</gene>
<feature type="transmembrane region" description="Helical" evidence="2">
    <location>
        <begin position="219"/>
        <end position="242"/>
    </location>
</feature>
<sequence length="243" mass="26724">MNTPEQDEEFLPAEKNVELPPLLQPPLMQPSPEPSPPVLQSPNPLKLRRTLIGRVCHSIYSTVGWCFGMLSLIGGLAVVSAIPVVNLLSFGYLLHVSSTIARTGRLRDGFIGVRRAGRLGGIVLGVWLLLWPARLLAALRDSAVIVNPERTGGWSVGLWIVTVLTCLHIISALLRGGKLRHFVWPAPVAFFRWLGSQDKFTRARDSLWDTVAGLRLSDLFWLGARGFAGTVLWLLIPVGLMIL</sequence>
<evidence type="ECO:0000256" key="1">
    <source>
        <dbReference type="SAM" id="MobiDB-lite"/>
    </source>
</evidence>
<keyword evidence="2" id="KW-1133">Transmembrane helix</keyword>
<feature type="region of interest" description="Disordered" evidence="1">
    <location>
        <begin position="21"/>
        <end position="40"/>
    </location>
</feature>
<protein>
    <submittedName>
        <fullName evidence="3">Uncharacterized protein</fullName>
    </submittedName>
</protein>
<feature type="transmembrane region" description="Helical" evidence="2">
    <location>
        <begin position="116"/>
        <end position="133"/>
    </location>
</feature>
<organism evidence="3">
    <name type="scientific">marine metagenome</name>
    <dbReference type="NCBI Taxonomy" id="408172"/>
    <lineage>
        <taxon>unclassified sequences</taxon>
        <taxon>metagenomes</taxon>
        <taxon>ecological metagenomes</taxon>
    </lineage>
</organism>
<accession>A0A382X241</accession>
<feature type="transmembrane region" description="Helical" evidence="2">
    <location>
        <begin position="76"/>
        <end position="95"/>
    </location>
</feature>
<feature type="compositionally biased region" description="Pro residues" evidence="1">
    <location>
        <begin position="22"/>
        <end position="39"/>
    </location>
</feature>
<name>A0A382X241_9ZZZZ</name>
<reference evidence="3" key="1">
    <citation type="submission" date="2018-05" db="EMBL/GenBank/DDBJ databases">
        <authorList>
            <person name="Lanie J.A."/>
            <person name="Ng W.-L."/>
            <person name="Kazmierczak K.M."/>
            <person name="Andrzejewski T.M."/>
            <person name="Davidsen T.M."/>
            <person name="Wayne K.J."/>
            <person name="Tettelin H."/>
            <person name="Glass J.I."/>
            <person name="Rusch D."/>
            <person name="Podicherti R."/>
            <person name="Tsui H.-C.T."/>
            <person name="Winkler M.E."/>
        </authorList>
    </citation>
    <scope>NUCLEOTIDE SEQUENCE</scope>
</reference>
<evidence type="ECO:0000256" key="2">
    <source>
        <dbReference type="SAM" id="Phobius"/>
    </source>
</evidence>
<dbReference type="EMBL" id="UINC01164205">
    <property type="protein sequence ID" value="SVD64930.1"/>
    <property type="molecule type" value="Genomic_DNA"/>
</dbReference>
<keyword evidence="2" id="KW-0812">Transmembrane</keyword>
<dbReference type="AlphaFoldDB" id="A0A382X241"/>